<dbReference type="VEuPathDB" id="TrichDB:TRFO_29408"/>
<evidence type="ECO:0000313" key="2">
    <source>
        <dbReference type="Proteomes" id="UP000179807"/>
    </source>
</evidence>
<gene>
    <name evidence="1" type="ORF">TRFO_29408</name>
</gene>
<evidence type="ECO:0000313" key="1">
    <source>
        <dbReference type="EMBL" id="OHT03266.1"/>
    </source>
</evidence>
<proteinExistence type="predicted"/>
<keyword evidence="2" id="KW-1185">Reference proteome</keyword>
<sequence length="452" mass="54010">MVLIGEAQFRKEIIILRDLQRMMISILKCESNFSIKKEINELFAFLDKISLSQNFDIYEGFLRIFVHLSVYFNTPQQKEETSTIFFIILKELISKHSLKASFHQSTLFLIFKANKHFLLFIFNEGILDFSFIEKEISIISNKLFSYFFIPELAKLSPKIYGKLKEQFNLTDKIIQDLYDESNELNQHTHFNESNESKLELESKLEIENKYDIRRKIHSQENIALIIRSDDINNFIEFISRVENFDLNSKIQPSFFENNPDINNEEKGISLLEYSMAFGSINIFRYLWLKKVDYSSKSLKYYIIGNNYEILRILEEESKFSFDEGCYCKCIEYYHPEMTKCIQHLQDKKHFAIFDIFHQFNQTTNIEILYEIILNEEQSEISNTENLYFSNTEDWLASLMETFNIEITKILEKSNFYFPSLPFYFVYSFLLQQSNLNSKNKIFIFLFKISIHF</sequence>
<name>A0A1J4JX70_9EUKA</name>
<evidence type="ECO:0008006" key="3">
    <source>
        <dbReference type="Google" id="ProtNLM"/>
    </source>
</evidence>
<reference evidence="1" key="1">
    <citation type="submission" date="2016-10" db="EMBL/GenBank/DDBJ databases">
        <authorList>
            <person name="Benchimol M."/>
            <person name="Almeida L.G."/>
            <person name="Vasconcelos A.T."/>
            <person name="Perreira-Neves A."/>
            <person name="Rosa I.A."/>
            <person name="Tasca T."/>
            <person name="Bogo M.R."/>
            <person name="de Souza W."/>
        </authorList>
    </citation>
    <scope>NUCLEOTIDE SEQUENCE [LARGE SCALE GENOMIC DNA]</scope>
    <source>
        <strain evidence="1">K</strain>
    </source>
</reference>
<accession>A0A1J4JX70</accession>
<dbReference type="RefSeq" id="XP_068356402.1">
    <property type="nucleotide sequence ID" value="XM_068506771.1"/>
</dbReference>
<protein>
    <recommendedName>
        <fullName evidence="3">DUF3447 domain-containing protein</fullName>
    </recommendedName>
</protein>
<comment type="caution">
    <text evidence="1">The sequence shown here is derived from an EMBL/GenBank/DDBJ whole genome shotgun (WGS) entry which is preliminary data.</text>
</comment>
<dbReference type="EMBL" id="MLAK01000834">
    <property type="protein sequence ID" value="OHT03266.1"/>
    <property type="molecule type" value="Genomic_DNA"/>
</dbReference>
<dbReference type="AlphaFoldDB" id="A0A1J4JX70"/>
<dbReference type="Proteomes" id="UP000179807">
    <property type="component" value="Unassembled WGS sequence"/>
</dbReference>
<dbReference type="SUPFAM" id="SSF48403">
    <property type="entry name" value="Ankyrin repeat"/>
    <property type="match status" value="1"/>
</dbReference>
<dbReference type="GeneID" id="94841475"/>
<dbReference type="InterPro" id="IPR036770">
    <property type="entry name" value="Ankyrin_rpt-contain_sf"/>
</dbReference>
<organism evidence="1 2">
    <name type="scientific">Tritrichomonas foetus</name>
    <dbReference type="NCBI Taxonomy" id="1144522"/>
    <lineage>
        <taxon>Eukaryota</taxon>
        <taxon>Metamonada</taxon>
        <taxon>Parabasalia</taxon>
        <taxon>Tritrichomonadida</taxon>
        <taxon>Tritrichomonadidae</taxon>
        <taxon>Tritrichomonas</taxon>
    </lineage>
</organism>